<evidence type="ECO:0000313" key="1">
    <source>
        <dbReference type="EMBL" id="TVV72588.1"/>
    </source>
</evidence>
<dbReference type="AlphaFoldDB" id="A0A558QZS0"/>
<dbReference type="EMBL" id="VNIM01000061">
    <property type="protein sequence ID" value="TVV72588.1"/>
    <property type="molecule type" value="Genomic_DNA"/>
</dbReference>
<comment type="caution">
    <text evidence="1">The sequence shown here is derived from an EMBL/GenBank/DDBJ whole genome shotgun (WGS) entry which is preliminary data.</text>
</comment>
<reference evidence="1 2" key="1">
    <citation type="submission" date="2019-07" db="EMBL/GenBank/DDBJ databases">
        <title>Sphingomonas solaris sp. nov., isolated from a solar panel from Boston, Massachusetts.</title>
        <authorList>
            <person name="Tanner K."/>
            <person name="Pascual J."/>
            <person name="Mancuso C."/>
            <person name="Pereto J."/>
            <person name="Khalil A."/>
            <person name="Vilanova C."/>
        </authorList>
    </citation>
    <scope>NUCLEOTIDE SEQUENCE [LARGE SCALE GENOMIC DNA]</scope>
    <source>
        <strain evidence="1 2">R4DWN</strain>
    </source>
</reference>
<dbReference type="Proteomes" id="UP000318681">
    <property type="component" value="Unassembled WGS sequence"/>
</dbReference>
<keyword evidence="2" id="KW-1185">Reference proteome</keyword>
<dbReference type="OrthoDB" id="7585155at2"/>
<organism evidence="1 2">
    <name type="scientific">Alterirhizorhabdus solaris</name>
    <dbReference type="NCBI Taxonomy" id="2529389"/>
    <lineage>
        <taxon>Bacteria</taxon>
        <taxon>Pseudomonadati</taxon>
        <taxon>Pseudomonadota</taxon>
        <taxon>Alphaproteobacteria</taxon>
        <taxon>Sphingomonadales</taxon>
        <taxon>Rhizorhabdaceae</taxon>
        <taxon>Alterirhizorhabdus</taxon>
    </lineage>
</organism>
<evidence type="ECO:0008006" key="3">
    <source>
        <dbReference type="Google" id="ProtNLM"/>
    </source>
</evidence>
<accession>A0A558QZS0</accession>
<evidence type="ECO:0000313" key="2">
    <source>
        <dbReference type="Proteomes" id="UP000318681"/>
    </source>
</evidence>
<dbReference type="RefSeq" id="WP_145153208.1">
    <property type="nucleotide sequence ID" value="NZ_VNIM01000061.1"/>
</dbReference>
<gene>
    <name evidence="1" type="ORF">FOY91_14120</name>
</gene>
<sequence length="173" mass="18657">MKSIALAIMIFTHGAGEANGGISETTLGFYPPVLQAGHTLLLAGRDGTIADCDDIADGRLQWHSPICRTVIGTAVPHDATPAFVIGEESKWVEYKDLPRIYGPAGAITLFYGINEHGRVDTCTVMDNQVTVEHAQATCAALVKRARYRPVMNAGGQHIRSARVQKVRWGGSPF</sequence>
<proteinExistence type="predicted"/>
<name>A0A558QZS0_9SPHN</name>
<protein>
    <recommendedName>
        <fullName evidence="3">TonB C-terminal domain-containing protein</fullName>
    </recommendedName>
</protein>